<dbReference type="EMBL" id="SIHI01000052">
    <property type="protein sequence ID" value="TWT40207.1"/>
    <property type="molecule type" value="Genomic_DNA"/>
</dbReference>
<reference evidence="1 2" key="1">
    <citation type="submission" date="2019-02" db="EMBL/GenBank/DDBJ databases">
        <title>Deep-cultivation of Planctomycetes and their phenomic and genomic characterization uncovers novel biology.</title>
        <authorList>
            <person name="Wiegand S."/>
            <person name="Jogler M."/>
            <person name="Boedeker C."/>
            <person name="Pinto D."/>
            <person name="Vollmers J."/>
            <person name="Rivas-Marin E."/>
            <person name="Kohn T."/>
            <person name="Peeters S.H."/>
            <person name="Heuer A."/>
            <person name="Rast P."/>
            <person name="Oberbeckmann S."/>
            <person name="Bunk B."/>
            <person name="Jeske O."/>
            <person name="Meyerdierks A."/>
            <person name="Storesund J.E."/>
            <person name="Kallscheuer N."/>
            <person name="Luecker S."/>
            <person name="Lage O.M."/>
            <person name="Pohl T."/>
            <person name="Merkel B.J."/>
            <person name="Hornburger P."/>
            <person name="Mueller R.-W."/>
            <person name="Bruemmer F."/>
            <person name="Labrenz M."/>
            <person name="Spormann A.M."/>
            <person name="Op Den Camp H."/>
            <person name="Overmann J."/>
            <person name="Amann R."/>
            <person name="Jetten M.S.M."/>
            <person name="Mascher T."/>
            <person name="Medema M.H."/>
            <person name="Devos D.P."/>
            <person name="Kaster A.-K."/>
            <person name="Ovreas L."/>
            <person name="Rohde M."/>
            <person name="Galperin M.Y."/>
            <person name="Jogler C."/>
        </authorList>
    </citation>
    <scope>NUCLEOTIDE SEQUENCE [LARGE SCALE GENOMIC DNA]</scope>
    <source>
        <strain evidence="1 2">KOR42</strain>
    </source>
</reference>
<gene>
    <name evidence="1" type="ORF">KOR42_49490</name>
</gene>
<protein>
    <submittedName>
        <fullName evidence="1">Uncharacterized protein</fullName>
    </submittedName>
</protein>
<name>A0A5C5VPY4_9PLAN</name>
<dbReference type="AlphaFoldDB" id="A0A5C5VPY4"/>
<comment type="caution">
    <text evidence="1">The sequence shown here is derived from an EMBL/GenBank/DDBJ whole genome shotgun (WGS) entry which is preliminary data.</text>
</comment>
<organism evidence="1 2">
    <name type="scientific">Thalassoglobus neptunius</name>
    <dbReference type="NCBI Taxonomy" id="1938619"/>
    <lineage>
        <taxon>Bacteria</taxon>
        <taxon>Pseudomonadati</taxon>
        <taxon>Planctomycetota</taxon>
        <taxon>Planctomycetia</taxon>
        <taxon>Planctomycetales</taxon>
        <taxon>Planctomycetaceae</taxon>
        <taxon>Thalassoglobus</taxon>
    </lineage>
</organism>
<evidence type="ECO:0000313" key="2">
    <source>
        <dbReference type="Proteomes" id="UP000317243"/>
    </source>
</evidence>
<sequence length="69" mass="7777">MQEHASHHNLRDLVAILADGVRRHRRLSKRCDTRTFESASETGGTCLEVLHQTRPSVTVAQELSARDQP</sequence>
<keyword evidence="2" id="KW-1185">Reference proteome</keyword>
<evidence type="ECO:0000313" key="1">
    <source>
        <dbReference type="EMBL" id="TWT40207.1"/>
    </source>
</evidence>
<accession>A0A5C5VPY4</accession>
<dbReference type="Proteomes" id="UP000317243">
    <property type="component" value="Unassembled WGS sequence"/>
</dbReference>
<proteinExistence type="predicted"/>